<evidence type="ECO:0000313" key="8">
    <source>
        <dbReference type="Proteomes" id="UP000324832"/>
    </source>
</evidence>
<dbReference type="Pfam" id="PF13873">
    <property type="entry name" value="Myb_DNA-bind_5"/>
    <property type="match status" value="1"/>
</dbReference>
<evidence type="ECO:0000259" key="6">
    <source>
        <dbReference type="Pfam" id="PF13873"/>
    </source>
</evidence>
<protein>
    <recommendedName>
        <fullName evidence="2">Regulatory protein zeste</fullName>
    </recommendedName>
</protein>
<evidence type="ECO:0000256" key="2">
    <source>
        <dbReference type="ARBA" id="ARBA00016807"/>
    </source>
</evidence>
<evidence type="ECO:0000256" key="1">
    <source>
        <dbReference type="ARBA" id="ARBA00011764"/>
    </source>
</evidence>
<evidence type="ECO:0000256" key="3">
    <source>
        <dbReference type="ARBA" id="ARBA00023015"/>
    </source>
</evidence>
<reference evidence="7 8" key="1">
    <citation type="submission" date="2017-07" db="EMBL/GenBank/DDBJ databases">
        <authorList>
            <person name="Talla V."/>
            <person name="Backstrom N."/>
        </authorList>
    </citation>
    <scope>NUCLEOTIDE SEQUENCE [LARGE SCALE GENOMIC DNA]</scope>
</reference>
<comment type="subunit">
    <text evidence="1">Self-associates forming complexes of several hundred monomers.</text>
</comment>
<keyword evidence="8" id="KW-1185">Reference proteome</keyword>
<accession>A0A5E4R6U2</accession>
<dbReference type="Proteomes" id="UP000324832">
    <property type="component" value="Unassembled WGS sequence"/>
</dbReference>
<name>A0A5E4R6U2_9NEOP</name>
<proteinExistence type="predicted"/>
<keyword evidence="3" id="KW-0805">Transcription regulation</keyword>
<evidence type="ECO:0000256" key="5">
    <source>
        <dbReference type="ARBA" id="ARBA00025466"/>
    </source>
</evidence>
<organism evidence="7 8">
    <name type="scientific">Leptidea sinapis</name>
    <dbReference type="NCBI Taxonomy" id="189913"/>
    <lineage>
        <taxon>Eukaryota</taxon>
        <taxon>Metazoa</taxon>
        <taxon>Ecdysozoa</taxon>
        <taxon>Arthropoda</taxon>
        <taxon>Hexapoda</taxon>
        <taxon>Insecta</taxon>
        <taxon>Pterygota</taxon>
        <taxon>Neoptera</taxon>
        <taxon>Endopterygota</taxon>
        <taxon>Lepidoptera</taxon>
        <taxon>Glossata</taxon>
        <taxon>Ditrysia</taxon>
        <taxon>Papilionoidea</taxon>
        <taxon>Pieridae</taxon>
        <taxon>Dismorphiinae</taxon>
        <taxon>Leptidea</taxon>
    </lineage>
</organism>
<sequence length="191" mass="21529">MAATGRQLFNEAENICLQELVIKYKLNSIATMGSAVARQNAWLRLTEEYNAIETNSKRTEAHLKKCWDNLKTRRKSMLALEKRERMKTGGGSFKAQMRSTSSQVPVLEDGLAEQIDVIDSDKIPCRAEIQIDDVILLDTSSQVPACVKNIINTLTESRLTDYSAALSQEIYGANRHMKNLRKGKRSYISSE</sequence>
<gene>
    <name evidence="7" type="ORF">LSINAPIS_LOCUS15194</name>
</gene>
<comment type="function">
    <text evidence="5">Involved in transvection phenomena (= synapsis-dependent gene expression), where the synaptic pairing of chromosomes carrying genes with which zeste interacts influences the expression of these genes. Zeste binds to DNA and stimulates transcription from a nearby promoter.</text>
</comment>
<feature type="domain" description="Myb/SANT-like DNA-binding" evidence="6">
    <location>
        <begin position="34"/>
        <end position="78"/>
    </location>
</feature>
<evidence type="ECO:0000313" key="7">
    <source>
        <dbReference type="EMBL" id="VVD05707.1"/>
    </source>
</evidence>
<dbReference type="EMBL" id="FZQP02007007">
    <property type="protein sequence ID" value="VVD05707.1"/>
    <property type="molecule type" value="Genomic_DNA"/>
</dbReference>
<keyword evidence="4" id="KW-0804">Transcription</keyword>
<dbReference type="InterPro" id="IPR028002">
    <property type="entry name" value="Myb_DNA-bind_5"/>
</dbReference>
<evidence type="ECO:0000256" key="4">
    <source>
        <dbReference type="ARBA" id="ARBA00023163"/>
    </source>
</evidence>
<dbReference type="AlphaFoldDB" id="A0A5E4R6U2"/>